<sequence length="437" mass="46901">MTKPTTEIALKNNTQSSNVRAYITGLDLNRDNHVLLLQADGKTVYRPANPSQPQAALAADCAIALGAPGSTRKVTIPQIAGGRIWFAVDGELKFTINPGPALVEPAVNNVADPNYNTNWGFCEFTFNKDQLFVNISYVDFVSLPISLELQNEQGKVQSVGGLNQDGLDAICKGLEAQHAKDGKGWDKLVIKGPNGKNLRALSPNAGDVISPGLFNNYYQPYVDQVWDKYSKEELTINTQAAAGNVKGKVVNGKLDFGDAGVYAKPTAQDIFTCSTGPFVTDQNQAKLAVIPRLAAAFNRSTLLTNSNQPLSEKVANYYKNDITNHYSRVVHENNKNARGYAFPYDDVAPGDGEDQAGTVFDGAPQLLTVTLGGVSSGAGVPPTNSKKQPAPKNTGGKHMGGKPADQKPKGGEPKKKNGLWEKTKGTMGKMSQKMMCK</sequence>
<dbReference type="InterPro" id="IPR042517">
    <property type="entry name" value="Glyco_hydro_64_N_2"/>
</dbReference>
<evidence type="ECO:0000259" key="2">
    <source>
        <dbReference type="PROSITE" id="PS52006"/>
    </source>
</evidence>
<dbReference type="InterPro" id="IPR032477">
    <property type="entry name" value="Glyco_hydro_64"/>
</dbReference>
<accession>A0ABR1SKC5</accession>
<feature type="region of interest" description="Disordered" evidence="1">
    <location>
        <begin position="373"/>
        <end position="437"/>
    </location>
</feature>
<dbReference type="Gene3D" id="3.30.920.50">
    <property type="entry name" value="Beta-1,3-glucanase, C-terminal domain"/>
    <property type="match status" value="1"/>
</dbReference>
<dbReference type="CDD" id="cd09220">
    <property type="entry name" value="GH64-GluB-like"/>
    <property type="match status" value="1"/>
</dbReference>
<keyword evidence="4" id="KW-1185">Reference proteome</keyword>
<feature type="compositionally biased region" description="Basic and acidic residues" evidence="1">
    <location>
        <begin position="404"/>
        <end position="424"/>
    </location>
</feature>
<dbReference type="EMBL" id="JAQQWK010000009">
    <property type="protein sequence ID" value="KAK8034783.1"/>
    <property type="molecule type" value="Genomic_DNA"/>
</dbReference>
<name>A0ABR1SKC5_9PEZI</name>
<gene>
    <name evidence="3" type="ORF">PG993_009778</name>
</gene>
<protein>
    <recommendedName>
        <fullName evidence="2">GH64 domain-containing protein</fullName>
    </recommendedName>
</protein>
<dbReference type="InterPro" id="IPR037398">
    <property type="entry name" value="Glyco_hydro_64_fam"/>
</dbReference>
<organism evidence="3 4">
    <name type="scientific">Apiospora rasikravindrae</name>
    <dbReference type="NCBI Taxonomy" id="990691"/>
    <lineage>
        <taxon>Eukaryota</taxon>
        <taxon>Fungi</taxon>
        <taxon>Dikarya</taxon>
        <taxon>Ascomycota</taxon>
        <taxon>Pezizomycotina</taxon>
        <taxon>Sordariomycetes</taxon>
        <taxon>Xylariomycetidae</taxon>
        <taxon>Amphisphaeriales</taxon>
        <taxon>Apiosporaceae</taxon>
        <taxon>Apiospora</taxon>
    </lineage>
</organism>
<reference evidence="3 4" key="1">
    <citation type="submission" date="2023-01" db="EMBL/GenBank/DDBJ databases">
        <title>Analysis of 21 Apiospora genomes using comparative genomics revels a genus with tremendous synthesis potential of carbohydrate active enzymes and secondary metabolites.</title>
        <authorList>
            <person name="Sorensen T."/>
        </authorList>
    </citation>
    <scope>NUCLEOTIDE SEQUENCE [LARGE SCALE GENOMIC DNA]</scope>
    <source>
        <strain evidence="3 4">CBS 33761</strain>
    </source>
</reference>
<dbReference type="PROSITE" id="PS52006">
    <property type="entry name" value="GH64"/>
    <property type="match status" value="1"/>
</dbReference>
<feature type="domain" description="GH64" evidence="2">
    <location>
        <begin position="3"/>
        <end position="373"/>
    </location>
</feature>
<evidence type="ECO:0000256" key="1">
    <source>
        <dbReference type="SAM" id="MobiDB-lite"/>
    </source>
</evidence>
<dbReference type="Gene3D" id="2.60.110.10">
    <property type="entry name" value="Thaumatin"/>
    <property type="match status" value="1"/>
</dbReference>
<proteinExistence type="predicted"/>
<dbReference type="InterPro" id="IPR037176">
    <property type="entry name" value="Osmotin/thaumatin-like_sf"/>
</dbReference>
<comment type="caution">
    <text evidence="3">The sequence shown here is derived from an EMBL/GenBank/DDBJ whole genome shotgun (WGS) entry which is preliminary data.</text>
</comment>
<dbReference type="PANTHER" id="PTHR38165:SF1">
    <property type="entry name" value="GLUCANASE B"/>
    <property type="match status" value="1"/>
</dbReference>
<evidence type="ECO:0000313" key="4">
    <source>
        <dbReference type="Proteomes" id="UP001444661"/>
    </source>
</evidence>
<evidence type="ECO:0000313" key="3">
    <source>
        <dbReference type="EMBL" id="KAK8034783.1"/>
    </source>
</evidence>
<dbReference type="Pfam" id="PF16483">
    <property type="entry name" value="Glyco_hydro_64"/>
    <property type="match status" value="1"/>
</dbReference>
<dbReference type="Proteomes" id="UP001444661">
    <property type="component" value="Unassembled WGS sequence"/>
</dbReference>
<dbReference type="PANTHER" id="PTHR38165">
    <property type="match status" value="1"/>
</dbReference>